<feature type="binding site" evidence="10">
    <location>
        <position position="87"/>
    </location>
    <ligand>
        <name>Na(+)</name>
        <dbReference type="ChEBI" id="CHEBI:29101"/>
        <note>structural</note>
    </ligand>
</feature>
<evidence type="ECO:0000256" key="7">
    <source>
        <dbReference type="ARBA" id="ARBA00035120"/>
    </source>
</evidence>
<comment type="function">
    <text evidence="9 10">Fluoride-specific ion channel. Important for reducing fluoride concentration in the cell, thus reducing its toxicity.</text>
</comment>
<keyword evidence="6 10" id="KW-0407">Ion channel</keyword>
<keyword evidence="5 10" id="KW-0472">Membrane</keyword>
<comment type="similarity">
    <text evidence="7 10">Belongs to the fluoride channel Fluc/FEX (TC 1.A.43) family.</text>
</comment>
<dbReference type="InterPro" id="IPR003691">
    <property type="entry name" value="FluC"/>
</dbReference>
<proteinExistence type="inferred from homology"/>
<comment type="catalytic activity">
    <reaction evidence="8">
        <text>fluoride(in) = fluoride(out)</text>
        <dbReference type="Rhea" id="RHEA:76159"/>
        <dbReference type="ChEBI" id="CHEBI:17051"/>
    </reaction>
    <physiologicalReaction direction="left-to-right" evidence="8">
        <dbReference type="Rhea" id="RHEA:76160"/>
    </physiologicalReaction>
</comment>
<evidence type="ECO:0000313" key="11">
    <source>
        <dbReference type="EMBL" id="GAA1915357.1"/>
    </source>
</evidence>
<evidence type="ECO:0000256" key="10">
    <source>
        <dbReference type="HAMAP-Rule" id="MF_00454"/>
    </source>
</evidence>
<sequence>MSRPSPSPAAPLAALAAAVALGGALGAVGRWAAVALTPGETGFPWTTFTINVTGSFALALVPAALVAVTSRRRHALAAAFLGPGVMGGWTTLSAYAEQTRSLLERGHPVTAGVYVAGTLAACLAAVALGDRLARAGAPAGARGRPEHDA</sequence>
<comment type="subcellular location">
    <subcellularLocation>
        <location evidence="1 10">Cell membrane</location>
        <topology evidence="1 10">Multi-pass membrane protein</topology>
    </subcellularLocation>
</comment>
<name>A0ABN2PCJ2_9ACTN</name>
<evidence type="ECO:0000256" key="1">
    <source>
        <dbReference type="ARBA" id="ARBA00004651"/>
    </source>
</evidence>
<feature type="transmembrane region" description="Helical" evidence="10">
    <location>
        <begin position="108"/>
        <end position="128"/>
    </location>
</feature>
<dbReference type="Pfam" id="PF02537">
    <property type="entry name" value="CRCB"/>
    <property type="match status" value="1"/>
</dbReference>
<gene>
    <name evidence="10" type="primary">fluC</name>
    <name evidence="10" type="synonym">crcB</name>
    <name evidence="11" type="ORF">GCM10009737_15950</name>
</gene>
<organism evidence="11 12">
    <name type="scientific">Nocardioides lentus</name>
    <dbReference type="NCBI Taxonomy" id="338077"/>
    <lineage>
        <taxon>Bacteria</taxon>
        <taxon>Bacillati</taxon>
        <taxon>Actinomycetota</taxon>
        <taxon>Actinomycetes</taxon>
        <taxon>Propionibacteriales</taxon>
        <taxon>Nocardioidaceae</taxon>
        <taxon>Nocardioides</taxon>
    </lineage>
</organism>
<dbReference type="RefSeq" id="WP_344005910.1">
    <property type="nucleotide sequence ID" value="NZ_BAAAMY010000004.1"/>
</dbReference>
<dbReference type="PANTHER" id="PTHR28259:SF1">
    <property type="entry name" value="FLUORIDE EXPORT PROTEIN 1-RELATED"/>
    <property type="match status" value="1"/>
</dbReference>
<reference evidence="11 12" key="1">
    <citation type="journal article" date="2019" name="Int. J. Syst. Evol. Microbiol.">
        <title>The Global Catalogue of Microorganisms (GCM) 10K type strain sequencing project: providing services to taxonomists for standard genome sequencing and annotation.</title>
        <authorList>
            <consortium name="The Broad Institute Genomics Platform"/>
            <consortium name="The Broad Institute Genome Sequencing Center for Infectious Disease"/>
            <person name="Wu L."/>
            <person name="Ma J."/>
        </authorList>
    </citation>
    <scope>NUCLEOTIDE SEQUENCE [LARGE SCALE GENOMIC DNA]</scope>
    <source>
        <strain evidence="11 12">JCM 14046</strain>
    </source>
</reference>
<keyword evidence="12" id="KW-1185">Reference proteome</keyword>
<comment type="caution">
    <text evidence="11">The sequence shown here is derived from an EMBL/GenBank/DDBJ whole genome shotgun (WGS) entry which is preliminary data.</text>
</comment>
<comment type="activity regulation">
    <text evidence="10">Na(+) is not transported, but it plays an essential structural role and its presence is essential for fluoride channel function.</text>
</comment>
<evidence type="ECO:0000256" key="9">
    <source>
        <dbReference type="ARBA" id="ARBA00049940"/>
    </source>
</evidence>
<keyword evidence="2 10" id="KW-1003">Cell membrane</keyword>
<keyword evidence="4 10" id="KW-1133">Transmembrane helix</keyword>
<protein>
    <recommendedName>
        <fullName evidence="10">Fluoride-specific ion channel FluC</fullName>
    </recommendedName>
</protein>
<accession>A0ABN2PCJ2</accession>
<dbReference type="EMBL" id="BAAAMY010000004">
    <property type="protein sequence ID" value="GAA1915357.1"/>
    <property type="molecule type" value="Genomic_DNA"/>
</dbReference>
<keyword evidence="10" id="KW-0406">Ion transport</keyword>
<evidence type="ECO:0000256" key="8">
    <source>
        <dbReference type="ARBA" id="ARBA00035585"/>
    </source>
</evidence>
<keyword evidence="10" id="KW-0915">Sodium</keyword>
<evidence type="ECO:0000313" key="12">
    <source>
        <dbReference type="Proteomes" id="UP001501612"/>
    </source>
</evidence>
<dbReference type="HAMAP" id="MF_00454">
    <property type="entry name" value="FluC"/>
    <property type="match status" value="1"/>
</dbReference>
<evidence type="ECO:0000256" key="3">
    <source>
        <dbReference type="ARBA" id="ARBA00022692"/>
    </source>
</evidence>
<evidence type="ECO:0000256" key="2">
    <source>
        <dbReference type="ARBA" id="ARBA00022475"/>
    </source>
</evidence>
<keyword evidence="3 10" id="KW-0812">Transmembrane</keyword>
<evidence type="ECO:0000256" key="6">
    <source>
        <dbReference type="ARBA" id="ARBA00023303"/>
    </source>
</evidence>
<dbReference type="Proteomes" id="UP001501612">
    <property type="component" value="Unassembled WGS sequence"/>
</dbReference>
<feature type="transmembrane region" description="Helical" evidence="10">
    <location>
        <begin position="42"/>
        <end position="68"/>
    </location>
</feature>
<dbReference type="PANTHER" id="PTHR28259">
    <property type="entry name" value="FLUORIDE EXPORT PROTEIN 1-RELATED"/>
    <property type="match status" value="1"/>
</dbReference>
<evidence type="ECO:0000256" key="5">
    <source>
        <dbReference type="ARBA" id="ARBA00023136"/>
    </source>
</evidence>
<keyword evidence="10" id="KW-0479">Metal-binding</keyword>
<evidence type="ECO:0000256" key="4">
    <source>
        <dbReference type="ARBA" id="ARBA00022989"/>
    </source>
</evidence>
<keyword evidence="10" id="KW-0813">Transport</keyword>
<feature type="transmembrane region" description="Helical" evidence="10">
    <location>
        <begin position="75"/>
        <end position="96"/>
    </location>
</feature>
<feature type="binding site" evidence="10">
    <location>
        <position position="90"/>
    </location>
    <ligand>
        <name>Na(+)</name>
        <dbReference type="ChEBI" id="CHEBI:29101"/>
        <note>structural</note>
    </ligand>
</feature>